<feature type="disulfide bond" evidence="1">
    <location>
        <begin position="141"/>
        <end position="175"/>
    </location>
</feature>
<dbReference type="Gene3D" id="1.10.10.1940">
    <property type="match status" value="2"/>
</dbReference>
<feature type="disulfide bond" evidence="1">
    <location>
        <begin position="30"/>
        <end position="64"/>
    </location>
</feature>
<feature type="region of interest" description="Disordered" evidence="2">
    <location>
        <begin position="72"/>
        <end position="115"/>
    </location>
</feature>
<feature type="compositionally biased region" description="Acidic residues" evidence="2">
    <location>
        <begin position="72"/>
        <end position="100"/>
    </location>
</feature>
<evidence type="ECO:0000313" key="6">
    <source>
        <dbReference type="Proteomes" id="UP000024404"/>
    </source>
</evidence>
<accession>A0A8R1XY73</accession>
<dbReference type="Gene3D" id="1.10.10.1870">
    <property type="entry name" value="ShTK domain-like"/>
    <property type="match status" value="1"/>
</dbReference>
<evidence type="ECO:0000259" key="4">
    <source>
        <dbReference type="PROSITE" id="PS51670"/>
    </source>
</evidence>
<feature type="domain" description="ShKT" evidence="4">
    <location>
        <begin position="30"/>
        <end position="64"/>
    </location>
</feature>
<reference evidence="5" key="2">
    <citation type="submission" date="2022-06" db="UniProtKB">
        <authorList>
            <consortium name="EnsemblMetazoa"/>
        </authorList>
    </citation>
    <scope>IDENTIFICATION</scope>
</reference>
<dbReference type="SMART" id="SM00254">
    <property type="entry name" value="ShKT"/>
    <property type="match status" value="3"/>
</dbReference>
<proteinExistence type="predicted"/>
<dbReference type="EMBL" id="CMVM020000170">
    <property type="status" value="NOT_ANNOTATED_CDS"/>
    <property type="molecule type" value="Genomic_DNA"/>
</dbReference>
<dbReference type="InterPro" id="IPR003582">
    <property type="entry name" value="ShKT_dom"/>
</dbReference>
<comment type="caution">
    <text evidence="1">Lacks conserved residue(s) required for the propagation of feature annotation.</text>
</comment>
<feature type="chain" id="PRO_5035946719" description="ShKT domain-containing protein" evidence="3">
    <location>
        <begin position="23"/>
        <end position="217"/>
    </location>
</feature>
<feature type="domain" description="ShKT" evidence="4">
    <location>
        <begin position="185"/>
        <end position="217"/>
    </location>
</feature>
<feature type="domain" description="ShKT" evidence="4">
    <location>
        <begin position="141"/>
        <end position="175"/>
    </location>
</feature>
<evidence type="ECO:0000256" key="2">
    <source>
        <dbReference type="SAM" id="MobiDB-lite"/>
    </source>
</evidence>
<keyword evidence="6" id="KW-1185">Reference proteome</keyword>
<sequence>MRYLTQNCLLLLSLFIISAANAERKLQIVCADKSLHCKRRSHLCHSNAFRSVMQSVCKKTCNLCEYSRTEEIVEQDENEKEPDLEVVDAEEGDEDADNNEYSESGTNTEQVDEEEVTVETTTILSTNTSYLTVKSEKQTVCTDLSTDCEGKRYLCSEQTYAHLMNKQCPKTCGVCQLNHRSDEQCQDRAPNCNKSLCDRQTYQQLMRSICKKTCSLC</sequence>
<keyword evidence="1" id="KW-1015">Disulfide bond</keyword>
<feature type="disulfide bond" evidence="1">
    <location>
        <begin position="192"/>
        <end position="210"/>
    </location>
</feature>
<evidence type="ECO:0000313" key="5">
    <source>
        <dbReference type="EnsemblMetazoa" id="OVOC6202.1"/>
    </source>
</evidence>
<keyword evidence="3" id="KW-0732">Signal</keyword>
<dbReference type="AlphaFoldDB" id="A0A8R1XY73"/>
<evidence type="ECO:0000256" key="1">
    <source>
        <dbReference type="PROSITE-ProRule" id="PRU01005"/>
    </source>
</evidence>
<evidence type="ECO:0000256" key="3">
    <source>
        <dbReference type="SAM" id="SignalP"/>
    </source>
</evidence>
<dbReference type="EnsemblMetazoa" id="OVOC6202.1">
    <property type="protein sequence ID" value="OVOC6202.1"/>
    <property type="gene ID" value="WBGene00243011"/>
</dbReference>
<dbReference type="PANTHER" id="PTHR46219:SF5">
    <property type="entry name" value="SHKT DOMAIN-CONTAINING PROTEIN"/>
    <property type="match status" value="1"/>
</dbReference>
<feature type="signal peptide" evidence="3">
    <location>
        <begin position="1"/>
        <end position="22"/>
    </location>
</feature>
<dbReference type="Proteomes" id="UP000024404">
    <property type="component" value="Unassembled WGS sequence"/>
</dbReference>
<organism evidence="5 6">
    <name type="scientific">Onchocerca volvulus</name>
    <dbReference type="NCBI Taxonomy" id="6282"/>
    <lineage>
        <taxon>Eukaryota</taxon>
        <taxon>Metazoa</taxon>
        <taxon>Ecdysozoa</taxon>
        <taxon>Nematoda</taxon>
        <taxon>Chromadorea</taxon>
        <taxon>Rhabditida</taxon>
        <taxon>Spirurina</taxon>
        <taxon>Spiruromorpha</taxon>
        <taxon>Filarioidea</taxon>
        <taxon>Onchocercidae</taxon>
        <taxon>Onchocerca</taxon>
    </lineage>
</organism>
<reference evidence="6" key="1">
    <citation type="submission" date="2013-10" db="EMBL/GenBank/DDBJ databases">
        <title>Genome sequencing of Onchocerca volvulus.</title>
        <authorList>
            <person name="Cotton J."/>
            <person name="Tsai J."/>
            <person name="Stanley E."/>
            <person name="Tracey A."/>
            <person name="Holroyd N."/>
            <person name="Lustigman S."/>
            <person name="Berriman M."/>
        </authorList>
    </citation>
    <scope>NUCLEOTIDE SEQUENCE</scope>
</reference>
<dbReference type="PROSITE" id="PS51670">
    <property type="entry name" value="SHKT"/>
    <property type="match status" value="3"/>
</dbReference>
<dbReference type="OMA" id="ESHAMCT"/>
<protein>
    <recommendedName>
        <fullName evidence="4">ShKT domain-containing protein</fullName>
    </recommendedName>
</protein>
<dbReference type="PANTHER" id="PTHR46219">
    <property type="entry name" value="PROTEIN CBG11138"/>
    <property type="match status" value="1"/>
</dbReference>
<name>A0A8R1XY73_ONCVO</name>
<dbReference type="Pfam" id="PF01549">
    <property type="entry name" value="ShK"/>
    <property type="match status" value="3"/>
</dbReference>